<dbReference type="InterPro" id="IPR002885">
    <property type="entry name" value="PPR_rpt"/>
</dbReference>
<gene>
    <name evidence="4" type="ORF">C5167_033331</name>
</gene>
<dbReference type="Pfam" id="PF13041">
    <property type="entry name" value="PPR_2"/>
    <property type="match status" value="2"/>
</dbReference>
<evidence type="ECO:0000313" key="4">
    <source>
        <dbReference type="EMBL" id="RZC70022.1"/>
    </source>
</evidence>
<dbReference type="Pfam" id="PF01535">
    <property type="entry name" value="PPR"/>
    <property type="match status" value="1"/>
</dbReference>
<dbReference type="Gramene" id="RZC70022">
    <property type="protein sequence ID" value="RZC70022"/>
    <property type="gene ID" value="C5167_033331"/>
</dbReference>
<dbReference type="Pfam" id="PF12854">
    <property type="entry name" value="PPR_1"/>
    <property type="match status" value="1"/>
</dbReference>
<dbReference type="AlphaFoldDB" id="A0A4Y7KCF3"/>
<evidence type="ECO:0000313" key="5">
    <source>
        <dbReference type="Proteomes" id="UP000316621"/>
    </source>
</evidence>
<evidence type="ECO:0000256" key="2">
    <source>
        <dbReference type="ARBA" id="ARBA00022737"/>
    </source>
</evidence>
<keyword evidence="5" id="KW-1185">Reference proteome</keyword>
<feature type="non-terminal residue" evidence="4">
    <location>
        <position position="202"/>
    </location>
</feature>
<dbReference type="EMBL" id="CM010721">
    <property type="protein sequence ID" value="RZC70022.1"/>
    <property type="molecule type" value="Genomic_DNA"/>
</dbReference>
<feature type="repeat" description="PPR" evidence="3">
    <location>
        <begin position="119"/>
        <end position="153"/>
    </location>
</feature>
<sequence>MTETDVRADAVTYNTLICGFCSIGEFCSVWAVGGREEILLSTDGPRDLTERSNVQCFTRFLLERRLYEAVQLFNDMQHKGIQPNQVTYNILIDGLCRNGEVGTAINLFNEIKSSGQSLDLITYGALLNGLLKNQVVDRAIEIFHSMEDNGFEANICIYKILIDGLCKAGKLVYAGQIFCELCDKRLVPDIITYTTMINGLCK</sequence>
<feature type="repeat" description="PPR" evidence="3">
    <location>
        <begin position="84"/>
        <end position="118"/>
    </location>
</feature>
<feature type="repeat" description="PPR" evidence="3">
    <location>
        <begin position="154"/>
        <end position="188"/>
    </location>
</feature>
<reference evidence="4 5" key="1">
    <citation type="journal article" date="2018" name="Science">
        <title>The opium poppy genome and morphinan production.</title>
        <authorList>
            <person name="Guo L."/>
            <person name="Winzer T."/>
            <person name="Yang X."/>
            <person name="Li Y."/>
            <person name="Ning Z."/>
            <person name="He Z."/>
            <person name="Teodor R."/>
            <person name="Lu Y."/>
            <person name="Bowser T.A."/>
            <person name="Graham I.A."/>
            <person name="Ye K."/>
        </authorList>
    </citation>
    <scope>NUCLEOTIDE SEQUENCE [LARGE SCALE GENOMIC DNA]</scope>
    <source>
        <strain evidence="5">cv. HN1</strain>
        <tissue evidence="4">Leaves</tissue>
    </source>
</reference>
<evidence type="ECO:0000256" key="3">
    <source>
        <dbReference type="PROSITE-ProRule" id="PRU00708"/>
    </source>
</evidence>
<dbReference type="OMA" id="FEANICI"/>
<accession>A0A4Y7KCF3</accession>
<dbReference type="Gene3D" id="1.25.40.10">
    <property type="entry name" value="Tetratricopeptide repeat domain"/>
    <property type="match status" value="2"/>
</dbReference>
<dbReference type="PROSITE" id="PS51375">
    <property type="entry name" value="PPR"/>
    <property type="match status" value="3"/>
</dbReference>
<proteinExistence type="inferred from homology"/>
<evidence type="ECO:0000256" key="1">
    <source>
        <dbReference type="ARBA" id="ARBA00007626"/>
    </source>
</evidence>
<keyword evidence="2" id="KW-0677">Repeat</keyword>
<name>A0A4Y7KCF3_PAPSO</name>
<dbReference type="Proteomes" id="UP000316621">
    <property type="component" value="Chromosome 7"/>
</dbReference>
<evidence type="ECO:0008006" key="6">
    <source>
        <dbReference type="Google" id="ProtNLM"/>
    </source>
</evidence>
<dbReference type="PANTHER" id="PTHR47941">
    <property type="entry name" value="PENTATRICOPEPTIDE REPEAT-CONTAINING PROTEIN 3, MITOCHONDRIAL"/>
    <property type="match status" value="1"/>
</dbReference>
<dbReference type="InterPro" id="IPR011990">
    <property type="entry name" value="TPR-like_helical_dom_sf"/>
</dbReference>
<comment type="similarity">
    <text evidence="1">Belongs to the PPR family. P subfamily.</text>
</comment>
<dbReference type="NCBIfam" id="TIGR00756">
    <property type="entry name" value="PPR"/>
    <property type="match status" value="4"/>
</dbReference>
<organism evidence="4 5">
    <name type="scientific">Papaver somniferum</name>
    <name type="common">Opium poppy</name>
    <dbReference type="NCBI Taxonomy" id="3469"/>
    <lineage>
        <taxon>Eukaryota</taxon>
        <taxon>Viridiplantae</taxon>
        <taxon>Streptophyta</taxon>
        <taxon>Embryophyta</taxon>
        <taxon>Tracheophyta</taxon>
        <taxon>Spermatophyta</taxon>
        <taxon>Magnoliopsida</taxon>
        <taxon>Ranunculales</taxon>
        <taxon>Papaveraceae</taxon>
        <taxon>Papaveroideae</taxon>
        <taxon>Papaver</taxon>
    </lineage>
</organism>
<protein>
    <recommendedName>
        <fullName evidence="6">Pentacotripeptide-repeat region of PRORP domain-containing protein</fullName>
    </recommendedName>
</protein>